<dbReference type="Gene3D" id="6.10.10.10">
    <property type="entry name" value="Flagellar export chaperone, C-terminal domain"/>
    <property type="match status" value="1"/>
</dbReference>
<feature type="domain" description="Flagellin C-terminal" evidence="6">
    <location>
        <begin position="540"/>
        <end position="622"/>
    </location>
</feature>
<keyword evidence="7" id="KW-0969">Cilium</keyword>
<evidence type="ECO:0000313" key="7">
    <source>
        <dbReference type="EMBL" id="SEK40633.1"/>
    </source>
</evidence>
<keyword evidence="7" id="KW-0966">Cell projection</keyword>
<dbReference type="Pfam" id="PF00700">
    <property type="entry name" value="Flagellin_C"/>
    <property type="match status" value="1"/>
</dbReference>
<evidence type="ECO:0000313" key="8">
    <source>
        <dbReference type="Proteomes" id="UP000182321"/>
    </source>
</evidence>
<keyword evidence="3 4" id="KW-0975">Bacterial flagellum</keyword>
<sequence>MVIQHNTNASNSSRMYNLTSDSLGKSMEKLSSGYRINRAADDAAGLSISEKMRRQIRGLNQASTNSGDGISMVQIADGALNEVHDMLQRSNELAVQAANGTLSDSDRKNINAEIIKLKDEINSITARTKFNDIPIFSKDGYVPKLKSIAASSSQATAVEKLATKISDEYFPNAVSQILSAFPSIGSKVNELAATDKTPYDTKLSIEYIDGVYGTLAYMGARFRIYGSKQEFVSGSLGMTVDEADFPSLNLTESQIQELESTIAHETMHGVMDVVMPSGMYGRDGSASDMPKWFVEGTAQLAGGGFTTGWNDSLINRAKSLTSATDTSQDSAIAAYLSQGGDYTVDSRPYGHGYLASAYASYLAADGNEVSAGNLRSGADKIFGALIEKQDDSFSSVVESQTGVDVSSIVNAINTGSTAAFGEKPDKLSAVEFVRQLAYNSLGGAGSLIADDLKIGGTAILGDTADKDTQPIRITNVEKKFSKLENTMPGGTANVALHLGTDADQTNKLEIRLYNMNCQALTIDTTEVLTEDTATSAIDEFGNAIRLVSGVRSYFGAMQNRLEHTIKNLDNVVENTDAAESRIRDADMADEMVNLSKDKILAQAGESMLAQANSSTEGVMSLLQF</sequence>
<evidence type="ECO:0000256" key="1">
    <source>
        <dbReference type="ARBA" id="ARBA00005709"/>
    </source>
</evidence>
<dbReference type="Pfam" id="PF00669">
    <property type="entry name" value="Flagellin_N"/>
    <property type="match status" value="1"/>
</dbReference>
<gene>
    <name evidence="7" type="ORF">SAMN02910377_00760</name>
</gene>
<protein>
    <recommendedName>
        <fullName evidence="2 4">Flagellin</fullName>
    </recommendedName>
</protein>
<accession>A0A1H7GR43</accession>
<dbReference type="PANTHER" id="PTHR42792:SF2">
    <property type="entry name" value="FLAGELLIN"/>
    <property type="match status" value="1"/>
</dbReference>
<reference evidence="8" key="1">
    <citation type="submission" date="2016-10" db="EMBL/GenBank/DDBJ databases">
        <authorList>
            <person name="Varghese N."/>
        </authorList>
    </citation>
    <scope>NUCLEOTIDE SEQUENCE [LARGE SCALE GENOMIC DNA]</scope>
    <source>
        <strain evidence="8">ACV-9</strain>
    </source>
</reference>
<dbReference type="SUPFAM" id="SSF64518">
    <property type="entry name" value="Phase 1 flagellin"/>
    <property type="match status" value="1"/>
</dbReference>
<keyword evidence="7" id="KW-0282">Flagellum</keyword>
<comment type="similarity">
    <text evidence="1 4">Belongs to the bacterial flagellin family.</text>
</comment>
<organism evidence="7 8">
    <name type="scientific">Pseudobutyrivibrio ruminis</name>
    <dbReference type="NCBI Taxonomy" id="46206"/>
    <lineage>
        <taxon>Bacteria</taxon>
        <taxon>Bacillati</taxon>
        <taxon>Bacillota</taxon>
        <taxon>Clostridia</taxon>
        <taxon>Lachnospirales</taxon>
        <taxon>Lachnospiraceae</taxon>
        <taxon>Pseudobutyrivibrio</taxon>
    </lineage>
</organism>
<dbReference type="GO" id="GO:0005576">
    <property type="term" value="C:extracellular region"/>
    <property type="evidence" value="ECO:0007669"/>
    <property type="project" value="UniProtKB-SubCell"/>
</dbReference>
<evidence type="ECO:0000256" key="4">
    <source>
        <dbReference type="RuleBase" id="RU362073"/>
    </source>
</evidence>
<evidence type="ECO:0000259" key="5">
    <source>
        <dbReference type="Pfam" id="PF00669"/>
    </source>
</evidence>
<proteinExistence type="inferred from homology"/>
<dbReference type="PRINTS" id="PR00207">
    <property type="entry name" value="FLAGELLIN"/>
</dbReference>
<keyword evidence="4" id="KW-0964">Secreted</keyword>
<dbReference type="Proteomes" id="UP000182321">
    <property type="component" value="Unassembled WGS sequence"/>
</dbReference>
<evidence type="ECO:0000256" key="2">
    <source>
        <dbReference type="ARBA" id="ARBA00020110"/>
    </source>
</evidence>
<evidence type="ECO:0000259" key="6">
    <source>
        <dbReference type="Pfam" id="PF00700"/>
    </source>
</evidence>
<evidence type="ECO:0000256" key="3">
    <source>
        <dbReference type="ARBA" id="ARBA00023143"/>
    </source>
</evidence>
<comment type="function">
    <text evidence="4">Flagellin is the subunit protein which polymerizes to form the filaments of bacterial flagella.</text>
</comment>
<name>A0A1H7GR43_9FIRM</name>
<dbReference type="InterPro" id="IPR001492">
    <property type="entry name" value="Flagellin"/>
</dbReference>
<dbReference type="Gene3D" id="1.20.1330.10">
    <property type="entry name" value="f41 fragment of flagellin, N-terminal domain"/>
    <property type="match status" value="2"/>
</dbReference>
<dbReference type="InterPro" id="IPR042187">
    <property type="entry name" value="Flagellin_C_sub2"/>
</dbReference>
<dbReference type="GO" id="GO:0009288">
    <property type="term" value="C:bacterial-type flagellum"/>
    <property type="evidence" value="ECO:0007669"/>
    <property type="project" value="UniProtKB-SubCell"/>
</dbReference>
<comment type="subcellular location">
    <subcellularLocation>
        <location evidence="4">Secreted</location>
    </subcellularLocation>
    <subcellularLocation>
        <location evidence="4">Bacterial flagellum</location>
    </subcellularLocation>
</comment>
<dbReference type="EMBL" id="FNZX01000005">
    <property type="protein sequence ID" value="SEK40633.1"/>
    <property type="molecule type" value="Genomic_DNA"/>
</dbReference>
<keyword evidence="8" id="KW-1185">Reference proteome</keyword>
<dbReference type="PANTHER" id="PTHR42792">
    <property type="entry name" value="FLAGELLIN"/>
    <property type="match status" value="1"/>
</dbReference>
<dbReference type="NCBIfam" id="NF033876">
    <property type="entry name" value="flagella_HExxH"/>
    <property type="match status" value="1"/>
</dbReference>
<feature type="domain" description="Flagellin N-terminal" evidence="5">
    <location>
        <begin position="3"/>
        <end position="138"/>
    </location>
</feature>
<dbReference type="InterPro" id="IPR046358">
    <property type="entry name" value="Flagellin_C"/>
</dbReference>
<dbReference type="AlphaFoldDB" id="A0A1H7GR43"/>
<dbReference type="InterPro" id="IPR001029">
    <property type="entry name" value="Flagellin_N"/>
</dbReference>
<dbReference type="GO" id="GO:0005198">
    <property type="term" value="F:structural molecule activity"/>
    <property type="evidence" value="ECO:0007669"/>
    <property type="project" value="UniProtKB-UniRule"/>
</dbReference>
<dbReference type="RefSeq" id="WP_074789392.1">
    <property type="nucleotide sequence ID" value="NZ_FNZX01000005.1"/>
</dbReference>